<dbReference type="EC" id="3.2.1.4" evidence="3"/>
<dbReference type="InterPro" id="IPR008928">
    <property type="entry name" value="6-hairpin_glycosidase_sf"/>
</dbReference>
<dbReference type="GO" id="GO:0008810">
    <property type="term" value="F:cellulase activity"/>
    <property type="evidence" value="ECO:0007669"/>
    <property type="project" value="UniProtKB-EC"/>
</dbReference>
<evidence type="ECO:0000256" key="4">
    <source>
        <dbReference type="ARBA" id="ARBA00022801"/>
    </source>
</evidence>
<dbReference type="InterPro" id="IPR012341">
    <property type="entry name" value="6hp_glycosidase-like_sf"/>
</dbReference>
<keyword evidence="9" id="KW-1185">Reference proteome</keyword>
<evidence type="ECO:0000256" key="1">
    <source>
        <dbReference type="ARBA" id="ARBA00000966"/>
    </source>
</evidence>
<evidence type="ECO:0000256" key="6">
    <source>
        <dbReference type="ARBA" id="ARBA00023295"/>
    </source>
</evidence>
<dbReference type="SUPFAM" id="SSF48208">
    <property type="entry name" value="Six-hairpin glycosidases"/>
    <property type="match status" value="1"/>
</dbReference>
<dbReference type="AlphaFoldDB" id="F2NEU8"/>
<reference evidence="8 9" key="1">
    <citation type="journal article" date="2011" name="Stand. Genomic Sci.">
        <title>Complete genome sequence of the acetate-degrading sulfate reducer Desulfobacca acetoxidans type strain (ASRB2).</title>
        <authorList>
            <person name="Goker M."/>
            <person name="Teshima H."/>
            <person name="Lapidus A."/>
            <person name="Nolan M."/>
            <person name="Lucas S."/>
            <person name="Hammon N."/>
            <person name="Deshpande S."/>
            <person name="Cheng J.F."/>
            <person name="Tapia R."/>
            <person name="Han C."/>
            <person name="Goodwin L."/>
            <person name="Pitluck S."/>
            <person name="Huntemann M."/>
            <person name="Liolios K."/>
            <person name="Ivanova N."/>
            <person name="Pagani I."/>
            <person name="Mavromatis K."/>
            <person name="Ovchinikova G."/>
            <person name="Pati A."/>
            <person name="Chen A."/>
            <person name="Palaniappan K."/>
            <person name="Land M."/>
            <person name="Hauser L."/>
            <person name="Brambilla E.M."/>
            <person name="Rohde M."/>
            <person name="Spring S."/>
            <person name="Detter J.C."/>
            <person name="Woyke T."/>
            <person name="Bristow J."/>
            <person name="Eisen J.A."/>
            <person name="Markowitz V."/>
            <person name="Hugenholtz P."/>
            <person name="Kyrpides N.C."/>
            <person name="Klenk H.P."/>
        </authorList>
    </citation>
    <scope>NUCLEOTIDE SEQUENCE [LARGE SCALE GENOMIC DNA]</scope>
    <source>
        <strain evidence="9">ATCC 700848 / DSM 11109 / ASRB2</strain>
    </source>
</reference>
<evidence type="ECO:0000313" key="9">
    <source>
        <dbReference type="Proteomes" id="UP000000483"/>
    </source>
</evidence>
<dbReference type="Pfam" id="PF01270">
    <property type="entry name" value="Glyco_hydro_8"/>
    <property type="match status" value="1"/>
</dbReference>
<organism evidence="8 9">
    <name type="scientific">Desulfobacca acetoxidans (strain ATCC 700848 / DSM 11109 / ASRB2)</name>
    <dbReference type="NCBI Taxonomy" id="880072"/>
    <lineage>
        <taxon>Bacteria</taxon>
        <taxon>Pseudomonadati</taxon>
        <taxon>Thermodesulfobacteriota</taxon>
        <taxon>Desulfobaccia</taxon>
        <taxon>Desulfobaccales</taxon>
        <taxon>Desulfobaccaceae</taxon>
        <taxon>Desulfobacca</taxon>
    </lineage>
</organism>
<evidence type="ECO:0000256" key="5">
    <source>
        <dbReference type="ARBA" id="ARBA00023001"/>
    </source>
</evidence>
<evidence type="ECO:0000256" key="2">
    <source>
        <dbReference type="ARBA" id="ARBA00009209"/>
    </source>
</evidence>
<keyword evidence="5" id="KW-0136">Cellulose degradation</keyword>
<dbReference type="HOGENOM" id="CLU_053317_0_0_7"/>
<dbReference type="KEGG" id="dao:Desac_0399"/>
<proteinExistence type="inferred from homology"/>
<comment type="catalytic activity">
    <reaction evidence="1">
        <text>Endohydrolysis of (1-&gt;4)-beta-D-glucosidic linkages in cellulose, lichenin and cereal beta-D-glucans.</text>
        <dbReference type="EC" id="3.2.1.4"/>
    </reaction>
</comment>
<dbReference type="STRING" id="880072.Desac_0399"/>
<evidence type="ECO:0000313" key="8">
    <source>
        <dbReference type="EMBL" id="AEB08288.1"/>
    </source>
</evidence>
<dbReference type="Gene3D" id="1.50.10.10">
    <property type="match status" value="1"/>
</dbReference>
<keyword evidence="6" id="KW-0326">Glycosidase</keyword>
<comment type="similarity">
    <text evidence="2">Belongs to the glycosyl hydrolase 8 (cellulase D) family.</text>
</comment>
<dbReference type="eggNOG" id="COG3405">
    <property type="taxonomic scope" value="Bacteria"/>
</dbReference>
<keyword evidence="4 8" id="KW-0378">Hydrolase</keyword>
<reference evidence="9" key="2">
    <citation type="submission" date="2011-03" db="EMBL/GenBank/DDBJ databases">
        <title>The complete genome of Desulfobacca acetoxidans DSM 11109.</title>
        <authorList>
            <consortium name="US DOE Joint Genome Institute (JGI-PGF)"/>
            <person name="Lucas S."/>
            <person name="Copeland A."/>
            <person name="Lapidus A."/>
            <person name="Bruce D."/>
            <person name="Goodwin L."/>
            <person name="Pitluck S."/>
            <person name="Peters L."/>
            <person name="Kyrpides N."/>
            <person name="Mavromatis K."/>
            <person name="Ivanova N."/>
            <person name="Ovchinnikova G."/>
            <person name="Teshima H."/>
            <person name="Detter J.C."/>
            <person name="Han C."/>
            <person name="Land M."/>
            <person name="Hauser L."/>
            <person name="Markowitz V."/>
            <person name="Cheng J.-F."/>
            <person name="Hugenholtz P."/>
            <person name="Woyke T."/>
            <person name="Wu D."/>
            <person name="Spring S."/>
            <person name="Schueler E."/>
            <person name="Brambilla E."/>
            <person name="Klenk H.-P."/>
            <person name="Eisen J.A."/>
        </authorList>
    </citation>
    <scope>NUCLEOTIDE SEQUENCE [LARGE SCALE GENOMIC DNA]</scope>
    <source>
        <strain evidence="9">ATCC 700848 / DSM 11109 / ASRB2</strain>
    </source>
</reference>
<evidence type="ECO:0000256" key="3">
    <source>
        <dbReference type="ARBA" id="ARBA00012601"/>
    </source>
</evidence>
<dbReference type="EMBL" id="CP002629">
    <property type="protein sequence ID" value="AEB08288.1"/>
    <property type="molecule type" value="Genomic_DNA"/>
</dbReference>
<dbReference type="PRINTS" id="PR00735">
    <property type="entry name" value="GLHYDRLASE8"/>
</dbReference>
<name>F2NEU8_DESAR</name>
<dbReference type="InterPro" id="IPR002037">
    <property type="entry name" value="Glyco_hydro_8"/>
</dbReference>
<accession>F2NEU8</accession>
<gene>
    <name evidence="8" type="ordered locus">Desac_0399</name>
</gene>
<keyword evidence="7" id="KW-0624">Polysaccharide degradation</keyword>
<keyword evidence="7" id="KW-0119">Carbohydrate metabolism</keyword>
<dbReference type="GO" id="GO:0030245">
    <property type="term" value="P:cellulose catabolic process"/>
    <property type="evidence" value="ECO:0007669"/>
    <property type="project" value="UniProtKB-KW"/>
</dbReference>
<evidence type="ECO:0000256" key="7">
    <source>
        <dbReference type="ARBA" id="ARBA00023326"/>
    </source>
</evidence>
<protein>
    <recommendedName>
        <fullName evidence="3">cellulase</fullName>
        <ecNumber evidence="3">3.2.1.4</ecNumber>
    </recommendedName>
</protein>
<dbReference type="Proteomes" id="UP000000483">
    <property type="component" value="Chromosome"/>
</dbReference>
<sequence>MFMLPQKLRRTVLYYCLLAHLRYRWHLVGAAGLILVSTLASHCVAPPEKEFLQRVDAALAASWEFYRVHYILPDGRVRRSENRDDAISEGQAYALLRAVWSDDQFTFNRVYSWTKNHLSQQPLKGSHLLAWHWGQSEGGQWRLIDINSATDADLDYALALILAERRWGRSTQPLPDYLTQAKLVLQDILAKETCRDPWGRLWLTPGDWAACKQPLLLNPSYFSPAWYRVFFDLTQDPRWLELAESTAWGLEQISAHLGDQAGVGLVPDWCLLTENQRFAPAPGQSHLFGWDAIRVPWRVSLGVLWFHDIRGKKFLARTFIPFCRHQWAATGKLSAIYDYTGRPAAEYDSPVLYASLVGAALAVGDRPLAQQAAEKILGFYHQTPDGGYFNRPDDYYGNNWAWFGLATYRGRVRP</sequence>